<evidence type="ECO:0000256" key="2">
    <source>
        <dbReference type="SAM" id="SignalP"/>
    </source>
</evidence>
<gene>
    <name evidence="3" type="ORF">FHS27_005576</name>
</gene>
<name>A0A7W5H950_9BACT</name>
<evidence type="ECO:0000256" key="1">
    <source>
        <dbReference type="SAM" id="MobiDB-lite"/>
    </source>
</evidence>
<feature type="signal peptide" evidence="2">
    <location>
        <begin position="1"/>
        <end position="27"/>
    </location>
</feature>
<sequence>MKVRTKNWIRSAAALAVLTATCSPAQACGGGGGGYSGGGYRGGGYGYSSPSPSTCGSAGYSAPIQHAGAQPYYNSVSPAAPTRFQPANRMTAPAGFSNGQQPGFASQRQTAPSQQTNASFQSAPQQQRQFSGSGTNPFNNQASVQTTNRSNADVAQPTRQSTAPAQQNVSRPSVAQSQRPTAPAATANSEASALQMLASLSGNAGSTQSAPATQSSIPEFGQLARATQATADTPAHVGTWSVSLPGDQSVSLTLNDDNTFTWSATKGGSTKSFNGQYRLSNNRLSLVRASDLQQMQGDWTSSANGFVFKVDGDTTGALSFTRS</sequence>
<feature type="compositionally biased region" description="Low complexity" evidence="1">
    <location>
        <begin position="180"/>
        <end position="190"/>
    </location>
</feature>
<protein>
    <submittedName>
        <fullName evidence="3">Uncharacterized protein</fullName>
    </submittedName>
</protein>
<dbReference type="EMBL" id="JACHXU010000026">
    <property type="protein sequence ID" value="MBB3209736.1"/>
    <property type="molecule type" value="Genomic_DNA"/>
</dbReference>
<dbReference type="AlphaFoldDB" id="A0A7W5H950"/>
<comment type="caution">
    <text evidence="3">The sequence shown here is derived from an EMBL/GenBank/DDBJ whole genome shotgun (WGS) entry which is preliminary data.</text>
</comment>
<keyword evidence="2" id="KW-0732">Signal</keyword>
<evidence type="ECO:0000313" key="4">
    <source>
        <dbReference type="Proteomes" id="UP000536179"/>
    </source>
</evidence>
<feature type="region of interest" description="Disordered" evidence="1">
    <location>
        <begin position="83"/>
        <end position="190"/>
    </location>
</feature>
<reference evidence="3 4" key="1">
    <citation type="submission" date="2020-08" db="EMBL/GenBank/DDBJ databases">
        <title>Genomic Encyclopedia of Type Strains, Phase III (KMG-III): the genomes of soil and plant-associated and newly described type strains.</title>
        <authorList>
            <person name="Whitman W."/>
        </authorList>
    </citation>
    <scope>NUCLEOTIDE SEQUENCE [LARGE SCALE GENOMIC DNA]</scope>
    <source>
        <strain evidence="3 4">CECT 8075</strain>
    </source>
</reference>
<keyword evidence="4" id="KW-1185">Reference proteome</keyword>
<feature type="compositionally biased region" description="Polar residues" evidence="1">
    <location>
        <begin position="97"/>
        <end position="179"/>
    </location>
</feature>
<proteinExistence type="predicted"/>
<accession>A0A7W5H950</accession>
<dbReference type="RefSeq" id="WP_184308576.1">
    <property type="nucleotide sequence ID" value="NZ_JACHXU010000026.1"/>
</dbReference>
<organism evidence="3 4">
    <name type="scientific">Aporhodopirellula rubra</name>
    <dbReference type="NCBI Taxonomy" id="980271"/>
    <lineage>
        <taxon>Bacteria</taxon>
        <taxon>Pseudomonadati</taxon>
        <taxon>Planctomycetota</taxon>
        <taxon>Planctomycetia</taxon>
        <taxon>Pirellulales</taxon>
        <taxon>Pirellulaceae</taxon>
        <taxon>Aporhodopirellula</taxon>
    </lineage>
</organism>
<dbReference type="Proteomes" id="UP000536179">
    <property type="component" value="Unassembled WGS sequence"/>
</dbReference>
<feature type="chain" id="PRO_5031499636" evidence="2">
    <location>
        <begin position="28"/>
        <end position="323"/>
    </location>
</feature>
<evidence type="ECO:0000313" key="3">
    <source>
        <dbReference type="EMBL" id="MBB3209736.1"/>
    </source>
</evidence>